<evidence type="ECO:0000313" key="2">
    <source>
        <dbReference type="Proteomes" id="UP000663419"/>
    </source>
</evidence>
<proteinExistence type="predicted"/>
<accession>A0A8A1LJ51</accession>
<reference evidence="1" key="1">
    <citation type="submission" date="2021-01" db="EMBL/GenBank/DDBJ databases">
        <title>Chromosome-level genome assembly of a human fungal pathogen reveals clustering of transcriptionally co-regulated genes.</title>
        <authorList>
            <person name="Voorhies M."/>
            <person name="Cohen S."/>
            <person name="Shea T.P."/>
            <person name="Petrus S."/>
            <person name="Munoz J.F."/>
            <person name="Poplawski S."/>
            <person name="Goldman W.E."/>
            <person name="Michael T."/>
            <person name="Cuomo C.A."/>
            <person name="Sil A."/>
            <person name="Beyhan S."/>
        </authorList>
    </citation>
    <scope>NUCLEOTIDE SEQUENCE</scope>
    <source>
        <strain evidence="1">H88</strain>
    </source>
</reference>
<name>A0A8A1LJ51_AJEC8</name>
<protein>
    <submittedName>
        <fullName evidence="1">Uncharacterized protein</fullName>
    </submittedName>
</protein>
<sequence>MHHPGHSGFWHYINCHCYLGRYSMLLAPNILLVPTQILQCFNIHISIANFYDKICTQENKLESSAKCIYFRIFIFRKLLETTIVRLQLTTLSEKQYDSFFLLRYGTSHAGVTHR</sequence>
<dbReference type="EMBL" id="CP069104">
    <property type="protein sequence ID" value="QSS54388.1"/>
    <property type="molecule type" value="Genomic_DNA"/>
</dbReference>
<dbReference type="Proteomes" id="UP000663419">
    <property type="component" value="Chromosome 3"/>
</dbReference>
<dbReference type="VEuPathDB" id="FungiDB:I7I53_01915"/>
<evidence type="ECO:0000313" key="1">
    <source>
        <dbReference type="EMBL" id="QSS54388.1"/>
    </source>
</evidence>
<dbReference type="AlphaFoldDB" id="A0A8A1LJ51"/>
<gene>
    <name evidence="1" type="ORF">I7I53_01915</name>
</gene>
<organism evidence="1 2">
    <name type="scientific">Ajellomyces capsulatus (strain H88)</name>
    <name type="common">Darling's disease fungus</name>
    <name type="synonym">Histoplasma capsulatum</name>
    <dbReference type="NCBI Taxonomy" id="544711"/>
    <lineage>
        <taxon>Eukaryota</taxon>
        <taxon>Fungi</taxon>
        <taxon>Dikarya</taxon>
        <taxon>Ascomycota</taxon>
        <taxon>Pezizomycotina</taxon>
        <taxon>Eurotiomycetes</taxon>
        <taxon>Eurotiomycetidae</taxon>
        <taxon>Onygenales</taxon>
        <taxon>Ajellomycetaceae</taxon>
        <taxon>Histoplasma</taxon>
    </lineage>
</organism>